<dbReference type="OrthoDB" id="153124at2"/>
<evidence type="ECO:0000259" key="6">
    <source>
        <dbReference type="Pfam" id="PF01699"/>
    </source>
</evidence>
<feature type="transmembrane region" description="Helical" evidence="5">
    <location>
        <begin position="327"/>
        <end position="347"/>
    </location>
</feature>
<evidence type="ECO:0000256" key="4">
    <source>
        <dbReference type="ARBA" id="ARBA00023136"/>
    </source>
</evidence>
<feature type="transmembrane region" description="Helical" evidence="5">
    <location>
        <begin position="299"/>
        <end position="318"/>
    </location>
</feature>
<feature type="transmembrane region" description="Helical" evidence="5">
    <location>
        <begin position="141"/>
        <end position="162"/>
    </location>
</feature>
<name>A0A1C5J266_9ACTN</name>
<dbReference type="GO" id="GO:0055085">
    <property type="term" value="P:transmembrane transport"/>
    <property type="evidence" value="ECO:0007669"/>
    <property type="project" value="InterPro"/>
</dbReference>
<reference evidence="8" key="1">
    <citation type="submission" date="2016-06" db="EMBL/GenBank/DDBJ databases">
        <authorList>
            <person name="Varghese N."/>
            <person name="Submissions Spin"/>
        </authorList>
    </citation>
    <scope>NUCLEOTIDE SEQUENCE [LARGE SCALE GENOMIC DNA]</scope>
    <source>
        <strain evidence="8">DSM 45161</strain>
    </source>
</reference>
<feature type="transmembrane region" description="Helical" evidence="5">
    <location>
        <begin position="223"/>
        <end position="246"/>
    </location>
</feature>
<dbReference type="InterPro" id="IPR044880">
    <property type="entry name" value="NCX_ion-bd_dom_sf"/>
</dbReference>
<proteinExistence type="predicted"/>
<feature type="domain" description="Sodium/calcium exchanger membrane region" evidence="6">
    <location>
        <begin position="14"/>
        <end position="133"/>
    </location>
</feature>
<accession>A0A1C5J266</accession>
<dbReference type="AlphaFoldDB" id="A0A1C5J266"/>
<dbReference type="EMBL" id="LT607753">
    <property type="protein sequence ID" value="SCG64660.1"/>
    <property type="molecule type" value="Genomic_DNA"/>
</dbReference>
<evidence type="ECO:0000256" key="2">
    <source>
        <dbReference type="ARBA" id="ARBA00022692"/>
    </source>
</evidence>
<feature type="domain" description="Sodium/calcium exchanger membrane region" evidence="6">
    <location>
        <begin position="201"/>
        <end position="345"/>
    </location>
</feature>
<keyword evidence="3 5" id="KW-1133">Transmembrane helix</keyword>
<keyword evidence="2 5" id="KW-0812">Transmembrane</keyword>
<feature type="transmembrane region" description="Helical" evidence="5">
    <location>
        <begin position="113"/>
        <end position="135"/>
    </location>
</feature>
<comment type="subcellular location">
    <subcellularLocation>
        <location evidence="1">Membrane</location>
        <topology evidence="1">Multi-pass membrane protein</topology>
    </subcellularLocation>
</comment>
<feature type="transmembrane region" description="Helical" evidence="5">
    <location>
        <begin position="12"/>
        <end position="37"/>
    </location>
</feature>
<evidence type="ECO:0000256" key="3">
    <source>
        <dbReference type="ARBA" id="ARBA00022989"/>
    </source>
</evidence>
<dbReference type="RefSeq" id="WP_088977230.1">
    <property type="nucleotide sequence ID" value="NZ_LT607753.1"/>
</dbReference>
<feature type="transmembrane region" description="Helical" evidence="5">
    <location>
        <begin position="198"/>
        <end position="217"/>
    </location>
</feature>
<sequence length="350" mass="35686">MPEVLTALPWPLGWSVAVFLIAGALTVLGSIRLVTLGDTLADRTGWGEAFFGAVFFGLATSLSGIVMTAVTAATDQPQLGYSNAVGGIAAQTTAVAVADAFQRRVNLEHAAASLSNVLFGTLLIALLAVALLGSFTPDATLAGLHPASFVMIGSYLGGLHLIRRAGASPLWQAVATTETLPDVPHAHGKLDQRSSAWLWTRFAGVGLLVAVGGWAIALAAESLVTITGLSAGFIGAILMGAVNALPETVTAVAAVRRGAPTLAIAAVLGGNSLDALNLVVGDIAYRDGSIYHAAGTEELFVTTNALFMTAVLVGGLLVRQACGWGRLGFEGVLLVTSYAAMTVILALSPA</sequence>
<keyword evidence="8" id="KW-1185">Reference proteome</keyword>
<dbReference type="InterPro" id="IPR004837">
    <property type="entry name" value="NaCa_Exmemb"/>
</dbReference>
<dbReference type="Pfam" id="PF01699">
    <property type="entry name" value="Na_Ca_ex"/>
    <property type="match status" value="2"/>
</dbReference>
<evidence type="ECO:0000256" key="1">
    <source>
        <dbReference type="ARBA" id="ARBA00004141"/>
    </source>
</evidence>
<feature type="transmembrane region" description="Helical" evidence="5">
    <location>
        <begin position="258"/>
        <end position="279"/>
    </location>
</feature>
<dbReference type="Gene3D" id="1.20.1420.30">
    <property type="entry name" value="NCX, central ion-binding region"/>
    <property type="match status" value="1"/>
</dbReference>
<organism evidence="7 8">
    <name type="scientific">Micromonospora coxensis</name>
    <dbReference type="NCBI Taxonomy" id="356852"/>
    <lineage>
        <taxon>Bacteria</taxon>
        <taxon>Bacillati</taxon>
        <taxon>Actinomycetota</taxon>
        <taxon>Actinomycetes</taxon>
        <taxon>Micromonosporales</taxon>
        <taxon>Micromonosporaceae</taxon>
        <taxon>Micromonospora</taxon>
    </lineage>
</organism>
<dbReference type="GO" id="GO:0016020">
    <property type="term" value="C:membrane"/>
    <property type="evidence" value="ECO:0007669"/>
    <property type="project" value="UniProtKB-SubCell"/>
</dbReference>
<evidence type="ECO:0000256" key="5">
    <source>
        <dbReference type="SAM" id="Phobius"/>
    </source>
</evidence>
<evidence type="ECO:0000313" key="8">
    <source>
        <dbReference type="Proteomes" id="UP000198215"/>
    </source>
</evidence>
<keyword evidence="4 5" id="KW-0472">Membrane</keyword>
<dbReference type="Proteomes" id="UP000198215">
    <property type="component" value="Chromosome I"/>
</dbReference>
<feature type="transmembrane region" description="Helical" evidence="5">
    <location>
        <begin position="49"/>
        <end position="73"/>
    </location>
</feature>
<gene>
    <name evidence="7" type="ORF">GA0070614_3835</name>
</gene>
<protein>
    <submittedName>
        <fullName evidence="7">Cation:H+ antiporter</fullName>
    </submittedName>
</protein>
<evidence type="ECO:0000313" key="7">
    <source>
        <dbReference type="EMBL" id="SCG64660.1"/>
    </source>
</evidence>